<dbReference type="InterPro" id="IPR045191">
    <property type="entry name" value="MBR1/2-like"/>
</dbReference>
<dbReference type="AlphaFoldDB" id="A0A7S1AV77"/>
<evidence type="ECO:0000259" key="10">
    <source>
        <dbReference type="PROSITE" id="PS50089"/>
    </source>
</evidence>
<keyword evidence="6" id="KW-0833">Ubl conjugation pathway</keyword>
<dbReference type="Pfam" id="PF00787">
    <property type="entry name" value="PX"/>
    <property type="match status" value="1"/>
</dbReference>
<dbReference type="EC" id="2.3.2.27" evidence="2"/>
<sequence length="245" mass="27583">MAASGNQRDDSNFFVPSGAASEDSPLHDSGYRLHVEGFELRPHRRFAIFTMAVEHGGVRWPISRRFRQVSALHRSLLRSLGQSSMGKGLPALPPRVTCLSVCRGQLDDRFLQARVCELQTYFDDLLRYIPNVEQSEALYEFLCCIDVSAMSYDTLLDLEQAVGSVGEKNLPSDSQIAALPAWSSTSPSWRGVFKTDCCVVCQEYMLEHEDTRVLPCGHRYHFQCISRWLQESNSCCVCQSVAVHL</sequence>
<dbReference type="InterPro" id="IPR001683">
    <property type="entry name" value="PX_dom"/>
</dbReference>
<dbReference type="Pfam" id="PF13639">
    <property type="entry name" value="zf-RING_2"/>
    <property type="match status" value="1"/>
</dbReference>
<dbReference type="SUPFAM" id="SSF57850">
    <property type="entry name" value="RING/U-box"/>
    <property type="match status" value="1"/>
</dbReference>
<dbReference type="Gene3D" id="3.30.1520.10">
    <property type="entry name" value="Phox-like domain"/>
    <property type="match status" value="1"/>
</dbReference>
<dbReference type="EMBL" id="HBFQ01057057">
    <property type="protein sequence ID" value="CAD8866155.1"/>
    <property type="molecule type" value="Transcribed_RNA"/>
</dbReference>
<dbReference type="InterPro" id="IPR001841">
    <property type="entry name" value="Znf_RING"/>
</dbReference>
<feature type="region of interest" description="Disordered" evidence="9">
    <location>
        <begin position="1"/>
        <end position="26"/>
    </location>
</feature>
<accession>A0A7S1AV77</accession>
<dbReference type="CDD" id="cd06093">
    <property type="entry name" value="PX_domain"/>
    <property type="match status" value="1"/>
</dbReference>
<dbReference type="InterPro" id="IPR036871">
    <property type="entry name" value="PX_dom_sf"/>
</dbReference>
<dbReference type="PROSITE" id="PS50089">
    <property type="entry name" value="ZF_RING_2"/>
    <property type="match status" value="1"/>
</dbReference>
<evidence type="ECO:0000256" key="6">
    <source>
        <dbReference type="ARBA" id="ARBA00022786"/>
    </source>
</evidence>
<dbReference type="PROSITE" id="PS50195">
    <property type="entry name" value="PX"/>
    <property type="match status" value="1"/>
</dbReference>
<feature type="domain" description="RING-type" evidence="10">
    <location>
        <begin position="198"/>
        <end position="239"/>
    </location>
</feature>
<evidence type="ECO:0000313" key="12">
    <source>
        <dbReference type="EMBL" id="CAD8866155.1"/>
    </source>
</evidence>
<dbReference type="GO" id="GO:0061630">
    <property type="term" value="F:ubiquitin protein ligase activity"/>
    <property type="evidence" value="ECO:0007669"/>
    <property type="project" value="UniProtKB-EC"/>
</dbReference>
<dbReference type="Gene3D" id="3.30.40.10">
    <property type="entry name" value="Zinc/RING finger domain, C3HC4 (zinc finger)"/>
    <property type="match status" value="1"/>
</dbReference>
<evidence type="ECO:0000259" key="11">
    <source>
        <dbReference type="PROSITE" id="PS50195"/>
    </source>
</evidence>
<dbReference type="SMART" id="SM00184">
    <property type="entry name" value="RING"/>
    <property type="match status" value="1"/>
</dbReference>
<organism evidence="12">
    <name type="scientific">Noctiluca scintillans</name>
    <name type="common">Sea sparkle</name>
    <name type="synonym">Red tide dinoflagellate</name>
    <dbReference type="NCBI Taxonomy" id="2966"/>
    <lineage>
        <taxon>Eukaryota</taxon>
        <taxon>Sar</taxon>
        <taxon>Alveolata</taxon>
        <taxon>Dinophyceae</taxon>
        <taxon>Noctilucales</taxon>
        <taxon>Noctilucaceae</taxon>
        <taxon>Noctiluca</taxon>
    </lineage>
</organism>
<evidence type="ECO:0000256" key="5">
    <source>
        <dbReference type="ARBA" id="ARBA00022771"/>
    </source>
</evidence>
<evidence type="ECO:0000256" key="3">
    <source>
        <dbReference type="ARBA" id="ARBA00022679"/>
    </source>
</evidence>
<dbReference type="InterPro" id="IPR013083">
    <property type="entry name" value="Znf_RING/FYVE/PHD"/>
</dbReference>
<dbReference type="GO" id="GO:0008270">
    <property type="term" value="F:zinc ion binding"/>
    <property type="evidence" value="ECO:0007669"/>
    <property type="project" value="UniProtKB-KW"/>
</dbReference>
<name>A0A7S1AV77_NOCSC</name>
<dbReference type="GO" id="GO:0035091">
    <property type="term" value="F:phosphatidylinositol binding"/>
    <property type="evidence" value="ECO:0007669"/>
    <property type="project" value="InterPro"/>
</dbReference>
<protein>
    <recommendedName>
        <fullName evidence="2">RING-type E3 ubiquitin transferase</fullName>
        <ecNumber evidence="2">2.3.2.27</ecNumber>
    </recommendedName>
</protein>
<evidence type="ECO:0000256" key="1">
    <source>
        <dbReference type="ARBA" id="ARBA00000900"/>
    </source>
</evidence>
<gene>
    <name evidence="12" type="ORF">NSCI0253_LOCUS40510</name>
</gene>
<keyword evidence="3" id="KW-0808">Transferase</keyword>
<proteinExistence type="predicted"/>
<evidence type="ECO:0000256" key="9">
    <source>
        <dbReference type="SAM" id="MobiDB-lite"/>
    </source>
</evidence>
<evidence type="ECO:0000256" key="4">
    <source>
        <dbReference type="ARBA" id="ARBA00022723"/>
    </source>
</evidence>
<reference evidence="12" key="1">
    <citation type="submission" date="2021-01" db="EMBL/GenBank/DDBJ databases">
        <authorList>
            <person name="Corre E."/>
            <person name="Pelletier E."/>
            <person name="Niang G."/>
            <person name="Scheremetjew M."/>
            <person name="Finn R."/>
            <person name="Kale V."/>
            <person name="Holt S."/>
            <person name="Cochrane G."/>
            <person name="Meng A."/>
            <person name="Brown T."/>
            <person name="Cohen L."/>
        </authorList>
    </citation>
    <scope>NUCLEOTIDE SEQUENCE</scope>
</reference>
<keyword evidence="5 8" id="KW-0863">Zinc-finger</keyword>
<comment type="catalytic activity">
    <reaction evidence="1">
        <text>S-ubiquitinyl-[E2 ubiquitin-conjugating enzyme]-L-cysteine + [acceptor protein]-L-lysine = [E2 ubiquitin-conjugating enzyme]-L-cysteine + N(6)-ubiquitinyl-[acceptor protein]-L-lysine.</text>
        <dbReference type="EC" id="2.3.2.27"/>
    </reaction>
</comment>
<dbReference type="PANTHER" id="PTHR22937">
    <property type="entry name" value="E3 UBIQUITIN-PROTEIN LIGASE RNF165"/>
    <property type="match status" value="1"/>
</dbReference>
<keyword evidence="4" id="KW-0479">Metal-binding</keyword>
<evidence type="ECO:0000256" key="2">
    <source>
        <dbReference type="ARBA" id="ARBA00012483"/>
    </source>
</evidence>
<evidence type="ECO:0000256" key="8">
    <source>
        <dbReference type="PROSITE-ProRule" id="PRU00175"/>
    </source>
</evidence>
<evidence type="ECO:0000256" key="7">
    <source>
        <dbReference type="ARBA" id="ARBA00022833"/>
    </source>
</evidence>
<dbReference type="PANTHER" id="PTHR22937:SF65">
    <property type="entry name" value="E3 UBIQUITIN-PROTEIN LIGASE ARK2C"/>
    <property type="match status" value="1"/>
</dbReference>
<dbReference type="SUPFAM" id="SSF64268">
    <property type="entry name" value="PX domain"/>
    <property type="match status" value="1"/>
</dbReference>
<keyword evidence="7" id="KW-0862">Zinc</keyword>
<feature type="domain" description="PX" evidence="11">
    <location>
        <begin position="27"/>
        <end position="149"/>
    </location>
</feature>